<evidence type="ECO:0000313" key="3">
    <source>
        <dbReference type="Proteomes" id="UP000823399"/>
    </source>
</evidence>
<dbReference type="Proteomes" id="UP000823399">
    <property type="component" value="Unassembled WGS sequence"/>
</dbReference>
<dbReference type="AlphaFoldDB" id="A0A9P7F8E8"/>
<feature type="non-terminal residue" evidence="2">
    <location>
        <position position="65"/>
    </location>
</feature>
<accession>A0A9P7F8E8</accession>
<feature type="domain" description="GST N-terminal" evidence="1">
    <location>
        <begin position="31"/>
        <end position="58"/>
    </location>
</feature>
<name>A0A9P7F8E8_9AGAM</name>
<gene>
    <name evidence="2" type="ORF">F5147DRAFT_694264</name>
</gene>
<dbReference type="OrthoDB" id="4951845at2759"/>
<proteinExistence type="predicted"/>
<dbReference type="InterPro" id="IPR036249">
    <property type="entry name" value="Thioredoxin-like_sf"/>
</dbReference>
<dbReference type="GeneID" id="64699556"/>
<dbReference type="RefSeq" id="XP_041293032.1">
    <property type="nucleotide sequence ID" value="XM_041437297.1"/>
</dbReference>
<evidence type="ECO:0000313" key="2">
    <source>
        <dbReference type="EMBL" id="KAG2108662.1"/>
    </source>
</evidence>
<evidence type="ECO:0000259" key="1">
    <source>
        <dbReference type="Pfam" id="PF13417"/>
    </source>
</evidence>
<dbReference type="InterPro" id="IPR004045">
    <property type="entry name" value="Glutathione_S-Trfase_N"/>
</dbReference>
<protein>
    <recommendedName>
        <fullName evidence="1">GST N-terminal domain-containing protein</fullName>
    </recommendedName>
</protein>
<dbReference type="Pfam" id="PF13417">
    <property type="entry name" value="GST_N_3"/>
    <property type="match status" value="1"/>
</dbReference>
<dbReference type="CDD" id="cd00570">
    <property type="entry name" value="GST_N_family"/>
    <property type="match status" value="1"/>
</dbReference>
<organism evidence="2 3">
    <name type="scientific">Suillus discolor</name>
    <dbReference type="NCBI Taxonomy" id="1912936"/>
    <lineage>
        <taxon>Eukaryota</taxon>
        <taxon>Fungi</taxon>
        <taxon>Dikarya</taxon>
        <taxon>Basidiomycota</taxon>
        <taxon>Agaricomycotina</taxon>
        <taxon>Agaricomycetes</taxon>
        <taxon>Agaricomycetidae</taxon>
        <taxon>Boletales</taxon>
        <taxon>Suillineae</taxon>
        <taxon>Suillaceae</taxon>
        <taxon>Suillus</taxon>
    </lineage>
</organism>
<dbReference type="EMBL" id="JABBWM010000026">
    <property type="protein sequence ID" value="KAG2108662.1"/>
    <property type="molecule type" value="Genomic_DNA"/>
</dbReference>
<dbReference type="SUPFAM" id="SSF52833">
    <property type="entry name" value="Thioredoxin-like"/>
    <property type="match status" value="1"/>
</dbReference>
<reference evidence="2" key="1">
    <citation type="journal article" date="2020" name="New Phytol.">
        <title>Comparative genomics reveals dynamic genome evolution in host specialist ectomycorrhizal fungi.</title>
        <authorList>
            <person name="Lofgren L.A."/>
            <person name="Nguyen N.H."/>
            <person name="Vilgalys R."/>
            <person name="Ruytinx J."/>
            <person name="Liao H.L."/>
            <person name="Branco S."/>
            <person name="Kuo A."/>
            <person name="LaButti K."/>
            <person name="Lipzen A."/>
            <person name="Andreopoulos W."/>
            <person name="Pangilinan J."/>
            <person name="Riley R."/>
            <person name="Hundley H."/>
            <person name="Na H."/>
            <person name="Barry K."/>
            <person name="Grigoriev I.V."/>
            <person name="Stajich J.E."/>
            <person name="Kennedy P.G."/>
        </authorList>
    </citation>
    <scope>NUCLEOTIDE SEQUENCE</scope>
    <source>
        <strain evidence="2">FC423</strain>
    </source>
</reference>
<comment type="caution">
    <text evidence="2">The sequence shown here is derived from an EMBL/GenBank/DDBJ whole genome shotgun (WGS) entry which is preliminary data.</text>
</comment>
<dbReference type="Gene3D" id="3.40.30.10">
    <property type="entry name" value="Glutaredoxin"/>
    <property type="match status" value="1"/>
</dbReference>
<keyword evidence="3" id="KW-1185">Reference proteome</keyword>
<sequence length="65" mass="7575">MTDSGRVYHRSCTGPALQTVEQHAQDQDITLFASCFCPFVQRVWTALEYLEIPYKVRQSCRESYL</sequence>